<dbReference type="InterPro" id="IPR003718">
    <property type="entry name" value="OsmC/Ohr_fam"/>
</dbReference>
<proteinExistence type="predicted"/>
<reference evidence="1" key="1">
    <citation type="journal article" date="2022" name="Front. Microbiol.">
        <title>New perspectives on an old grouping: The genomic and phenotypic variability of Oxalobacter formigenes and the implications for calcium oxalate stone prevention.</title>
        <authorList>
            <person name="Chmiel J.A."/>
            <person name="Carr C."/>
            <person name="Stuivenberg G.A."/>
            <person name="Venema R."/>
            <person name="Chanyi R.M."/>
            <person name="Al K.F."/>
            <person name="Giguere D."/>
            <person name="Say H."/>
            <person name="Akouris P.P."/>
            <person name="Dominguez Romero S.A."/>
            <person name="Kwong A."/>
            <person name="Tai V."/>
            <person name="Koval S.F."/>
            <person name="Razvi H."/>
            <person name="Bjazevic J."/>
            <person name="Burton J.P."/>
        </authorList>
    </citation>
    <scope>NUCLEOTIDE SEQUENCE</scope>
    <source>
        <strain evidence="1">WoOx3</strain>
    </source>
</reference>
<dbReference type="InterPro" id="IPR036102">
    <property type="entry name" value="OsmC/Ohrsf"/>
</dbReference>
<name>A0A9E9LZ11_9BURK</name>
<dbReference type="SUPFAM" id="SSF82784">
    <property type="entry name" value="OsmC-like"/>
    <property type="match status" value="1"/>
</dbReference>
<evidence type="ECO:0000313" key="1">
    <source>
        <dbReference type="EMBL" id="WAW10177.1"/>
    </source>
</evidence>
<gene>
    <name evidence="1" type="ORF">NB640_00440</name>
</gene>
<sequence>MSSADTSVSIVDLEQINGFQFRAGFGDGIPEWHIDEPEPIGTNTGPTPEQLLASAAGYCLTASLNFALGKFREDTGVIKTRAEATTGRNEEGRKRITGIHVTITLGRPEAAFSQLERALAQFENFCVVAGSIRKGIPVRVTVADSDGKILKDD</sequence>
<dbReference type="EMBL" id="CP098242">
    <property type="protein sequence ID" value="WAW10177.1"/>
    <property type="molecule type" value="Genomic_DNA"/>
</dbReference>
<dbReference type="Pfam" id="PF02566">
    <property type="entry name" value="OsmC"/>
    <property type="match status" value="1"/>
</dbReference>
<dbReference type="InterPro" id="IPR015946">
    <property type="entry name" value="KH_dom-like_a/b"/>
</dbReference>
<keyword evidence="2" id="KW-1185">Reference proteome</keyword>
<dbReference type="Proteomes" id="UP001156215">
    <property type="component" value="Chromosome"/>
</dbReference>
<dbReference type="RefSeq" id="WP_269309179.1">
    <property type="nucleotide sequence ID" value="NZ_CP098242.1"/>
</dbReference>
<protein>
    <submittedName>
        <fullName evidence="1">OsmC family protein</fullName>
    </submittedName>
</protein>
<dbReference type="AlphaFoldDB" id="A0A9E9LZ11"/>
<accession>A0A9E9LZ11</accession>
<dbReference type="KEGG" id="ovb:NB640_00440"/>
<evidence type="ECO:0000313" key="2">
    <source>
        <dbReference type="Proteomes" id="UP001156215"/>
    </source>
</evidence>
<organism evidence="1 2">
    <name type="scientific">Oxalobacter vibrioformis</name>
    <dbReference type="NCBI Taxonomy" id="933080"/>
    <lineage>
        <taxon>Bacteria</taxon>
        <taxon>Pseudomonadati</taxon>
        <taxon>Pseudomonadota</taxon>
        <taxon>Betaproteobacteria</taxon>
        <taxon>Burkholderiales</taxon>
        <taxon>Oxalobacteraceae</taxon>
        <taxon>Oxalobacter</taxon>
    </lineage>
</organism>
<dbReference type="Gene3D" id="3.30.300.20">
    <property type="match status" value="1"/>
</dbReference>